<dbReference type="Proteomes" id="UP001583177">
    <property type="component" value="Unassembled WGS sequence"/>
</dbReference>
<dbReference type="Gene3D" id="1.10.510.10">
    <property type="entry name" value="Transferase(Phosphotransferase) domain 1"/>
    <property type="match status" value="1"/>
</dbReference>
<feature type="region of interest" description="Disordered" evidence="1">
    <location>
        <begin position="179"/>
        <end position="201"/>
    </location>
</feature>
<protein>
    <recommendedName>
        <fullName evidence="4">Alpha-galactosidase A</fullName>
    </recommendedName>
</protein>
<evidence type="ECO:0008006" key="4">
    <source>
        <dbReference type="Google" id="ProtNLM"/>
    </source>
</evidence>
<keyword evidence="3" id="KW-1185">Reference proteome</keyword>
<comment type="caution">
    <text evidence="2">The sequence shown here is derived from an EMBL/GenBank/DDBJ whole genome shotgun (WGS) entry which is preliminary data.</text>
</comment>
<dbReference type="InterPro" id="IPR011009">
    <property type="entry name" value="Kinase-like_dom_sf"/>
</dbReference>
<evidence type="ECO:0000313" key="2">
    <source>
        <dbReference type="EMBL" id="KAL1874330.1"/>
    </source>
</evidence>
<evidence type="ECO:0000256" key="1">
    <source>
        <dbReference type="SAM" id="MobiDB-lite"/>
    </source>
</evidence>
<dbReference type="EMBL" id="JAWRVE010000023">
    <property type="protein sequence ID" value="KAL1874330.1"/>
    <property type="molecule type" value="Genomic_DNA"/>
</dbReference>
<organism evidence="2 3">
    <name type="scientific">Diaporthe australafricana</name>
    <dbReference type="NCBI Taxonomy" id="127596"/>
    <lineage>
        <taxon>Eukaryota</taxon>
        <taxon>Fungi</taxon>
        <taxon>Dikarya</taxon>
        <taxon>Ascomycota</taxon>
        <taxon>Pezizomycotina</taxon>
        <taxon>Sordariomycetes</taxon>
        <taxon>Sordariomycetidae</taxon>
        <taxon>Diaporthales</taxon>
        <taxon>Diaporthaceae</taxon>
        <taxon>Diaporthe</taxon>
    </lineage>
</organism>
<reference evidence="2 3" key="1">
    <citation type="journal article" date="2024" name="IMA Fungus">
        <title>IMA Genome - F19 : A genome assembly and annotation guide to empower mycologists, including annotated draft genome sequences of Ceratocystis pirilliformis, Diaporthe australafricana, Fusarium ophioides, Paecilomyces lecythidis, and Sporothrix stenoceras.</title>
        <authorList>
            <person name="Aylward J."/>
            <person name="Wilson A.M."/>
            <person name="Visagie C.M."/>
            <person name="Spraker J."/>
            <person name="Barnes I."/>
            <person name="Buitendag C."/>
            <person name="Ceriani C."/>
            <person name="Del Mar Angel L."/>
            <person name="du Plessis D."/>
            <person name="Fuchs T."/>
            <person name="Gasser K."/>
            <person name="Kramer D."/>
            <person name="Li W."/>
            <person name="Munsamy K."/>
            <person name="Piso A."/>
            <person name="Price J.L."/>
            <person name="Sonnekus B."/>
            <person name="Thomas C."/>
            <person name="van der Nest A."/>
            <person name="van Dijk A."/>
            <person name="van Heerden A."/>
            <person name="van Vuuren N."/>
            <person name="Yilmaz N."/>
            <person name="Duong T.A."/>
            <person name="van der Merwe N.A."/>
            <person name="Wingfield M.J."/>
            <person name="Wingfield B.D."/>
        </authorList>
    </citation>
    <scope>NUCLEOTIDE SEQUENCE [LARGE SCALE GENOMIC DNA]</scope>
    <source>
        <strain evidence="2 3">CMW 18300</strain>
    </source>
</reference>
<name>A0ABR3XEF8_9PEZI</name>
<evidence type="ECO:0000313" key="3">
    <source>
        <dbReference type="Proteomes" id="UP001583177"/>
    </source>
</evidence>
<accession>A0ABR3XEF8</accession>
<proteinExistence type="predicted"/>
<dbReference type="SUPFAM" id="SSF56112">
    <property type="entry name" value="Protein kinase-like (PK-like)"/>
    <property type="match status" value="1"/>
</dbReference>
<sequence length="201" mass="22672">MGTSPRSDSFLRIRCGERVKYVVVSPADGPSPVCHAAGGSKKLTANTFECVRKGQSVFSQLHIAKIAYFEWEIPNIERETHIYRLLQQTDITPRFLGHIHEEGRVIGFLPEKLDGVSAGIEHHSRCAEILGRLHQVELLHGDVNRYNFISGQSRTKMIDFEQCQKLQDRKLMESEILSLPSQLQDESGHGAGFPTDDEEED</sequence>
<gene>
    <name evidence="2" type="ORF">Daus18300_003694</name>
</gene>